<accession>A0A5J4Z4F0</accession>
<keyword evidence="2" id="KW-1185">Reference proteome</keyword>
<name>A0A5J4Z4F0_PORPP</name>
<evidence type="ECO:0000313" key="1">
    <source>
        <dbReference type="EMBL" id="KAA8498032.1"/>
    </source>
</evidence>
<protein>
    <submittedName>
        <fullName evidence="1">Uncharacterized protein</fullName>
    </submittedName>
</protein>
<evidence type="ECO:0000313" key="2">
    <source>
        <dbReference type="Proteomes" id="UP000324585"/>
    </source>
</evidence>
<sequence>MTTAGLALPITALESRSGDVIYMDRYGTSRFRSRIPQNSKSSFSTLLECLDAAVSDYFALLRSREHAVEDENHVHDALHMSLAWIERITASFRTRYAVLACVGKVLVKLLRTSPADHQIYIREFMCESRFENEWLEAVSDALLRSATCTCTYCCESHLLSYLLRQGSDFAQSQGHVTLSTCWLCNFDHTRALVGRLLPLPELARHASLVLLSEPPSSLVPSSFDRVDGAHALLELYTSLYFVARNAALKRVQCERMPFITFANVTHVLGAAQMRPDARFWDTWHMAAVAEHGQMIAGMDAQALANIIWSLGAQRVTPDRTVLSALMERYTAFGADHSSAQETANFIWGASQMNREAVLAASLSNGARTWQKWLRSFVSSSRKMNAHELSISLWSLAELGIDKAICGGSVVGEDFEWWVVYGKGELARVWQLAFRERMAERSRTSSTLSLRDRHESQTHDCTPQSLANVLWALDRLGIALHTDFLQAFTSAFSRCSEAANPFELRSILRSMVALQVIPSAAFLSAWRRGWEASMRSVREVEEVIAPTRSDLLSYAVSLTQLKQLDFGLEMMQAFDTACCVEPYRDGYTSAREEMMTASDYRFVVWACRNLGYVLTAKARQRLMADFEVCLEALPSIGNSMERSRAEMDAFAFLWGAVHFEWDVPRKVALMWSECMLPNMTAMSAGVFVNSVRLLARLEARASSEWFAAWSARFVNNSQSQPLCARAVVQCWCALGRLGMRPDAATVRAFELCFLAHLDEYDYKSLFEIIKVFRLFGITPDAQWVPRLAQELL</sequence>
<organism evidence="1 2">
    <name type="scientific">Porphyridium purpureum</name>
    <name type="common">Red alga</name>
    <name type="synonym">Porphyridium cruentum</name>
    <dbReference type="NCBI Taxonomy" id="35688"/>
    <lineage>
        <taxon>Eukaryota</taxon>
        <taxon>Rhodophyta</taxon>
        <taxon>Bangiophyceae</taxon>
        <taxon>Porphyridiales</taxon>
        <taxon>Porphyridiaceae</taxon>
        <taxon>Porphyridium</taxon>
    </lineage>
</organism>
<dbReference type="EMBL" id="VRMN01000001">
    <property type="protein sequence ID" value="KAA8498032.1"/>
    <property type="molecule type" value="Genomic_DNA"/>
</dbReference>
<dbReference type="AlphaFoldDB" id="A0A5J4Z4F0"/>
<gene>
    <name evidence="1" type="ORF">FVE85_5617</name>
</gene>
<reference evidence="2" key="1">
    <citation type="journal article" date="2019" name="Nat. Commun.">
        <title>Expansion of phycobilisome linker gene families in mesophilic red algae.</title>
        <authorList>
            <person name="Lee J."/>
            <person name="Kim D."/>
            <person name="Bhattacharya D."/>
            <person name="Yoon H.S."/>
        </authorList>
    </citation>
    <scope>NUCLEOTIDE SEQUENCE [LARGE SCALE GENOMIC DNA]</scope>
    <source>
        <strain evidence="2">CCMP 1328</strain>
    </source>
</reference>
<proteinExistence type="predicted"/>
<comment type="caution">
    <text evidence="1">The sequence shown here is derived from an EMBL/GenBank/DDBJ whole genome shotgun (WGS) entry which is preliminary data.</text>
</comment>
<dbReference type="Proteomes" id="UP000324585">
    <property type="component" value="Unassembled WGS sequence"/>
</dbReference>